<accession>A0A069PWW9</accession>
<dbReference type="RefSeq" id="WP_129572195.1">
    <property type="nucleotide sequence ID" value="NZ_CADFFX010000002.1"/>
</dbReference>
<dbReference type="STRING" id="60547.GCA_000751215_04307"/>
<comment type="caution">
    <text evidence="1">The sequence shown here is derived from an EMBL/GenBank/DDBJ whole genome shotgun (WGS) entry which is preliminary data.</text>
</comment>
<organism evidence="1 2">
    <name type="scientific">Caballeronia glathei</name>
    <dbReference type="NCBI Taxonomy" id="60547"/>
    <lineage>
        <taxon>Bacteria</taxon>
        <taxon>Pseudomonadati</taxon>
        <taxon>Pseudomonadota</taxon>
        <taxon>Betaproteobacteria</taxon>
        <taxon>Burkholderiales</taxon>
        <taxon>Burkholderiaceae</taxon>
        <taxon>Caballeronia</taxon>
    </lineage>
</organism>
<gene>
    <name evidence="1" type="ORF">BG61_19165</name>
</gene>
<keyword evidence="2" id="KW-1185">Reference proteome</keyword>
<proteinExistence type="predicted"/>
<name>A0A069PWW9_9BURK</name>
<evidence type="ECO:0000313" key="2">
    <source>
        <dbReference type="Proteomes" id="UP000027466"/>
    </source>
</evidence>
<sequence length="62" mass="6970">MQNDLTQFELNWLLELAINGSSAVPRFIAARLRDLGYAEQVFAETHANRRGRERLLAASPGN</sequence>
<reference evidence="1 2" key="1">
    <citation type="submission" date="2014-03" db="EMBL/GenBank/DDBJ databases">
        <title>Draft Genome Sequences of Four Burkholderia Strains.</title>
        <authorList>
            <person name="Liu X.Y."/>
            <person name="Li C.X."/>
            <person name="Xu J.H."/>
        </authorList>
    </citation>
    <scope>NUCLEOTIDE SEQUENCE [LARGE SCALE GENOMIC DNA]</scope>
    <source>
        <strain evidence="1 2">DSM 50014</strain>
    </source>
</reference>
<dbReference type="AlphaFoldDB" id="A0A069PWW9"/>
<evidence type="ECO:0000313" key="1">
    <source>
        <dbReference type="EMBL" id="KDR44339.1"/>
    </source>
</evidence>
<dbReference type="EMBL" id="JFHC01000003">
    <property type="protein sequence ID" value="KDR44339.1"/>
    <property type="molecule type" value="Genomic_DNA"/>
</dbReference>
<dbReference type="Proteomes" id="UP000027466">
    <property type="component" value="Unassembled WGS sequence"/>
</dbReference>
<protein>
    <submittedName>
        <fullName evidence="1">Uncharacterized protein</fullName>
    </submittedName>
</protein>